<dbReference type="InterPro" id="IPR027434">
    <property type="entry name" value="Homing_endonucl"/>
</dbReference>
<dbReference type="RefSeq" id="YP_009185165.1">
    <property type="nucleotide sequence ID" value="NC_028585.1"/>
</dbReference>
<keyword evidence="2" id="KW-0934">Plastid</keyword>
<dbReference type="InterPro" id="IPR004860">
    <property type="entry name" value="LAGLIDADG_dom"/>
</dbReference>
<organism evidence="2">
    <name type="scientific">Staurocarteria cerasiformis</name>
    <name type="common">Green alga</name>
    <name type="synonym">Carteria cerasiformis</name>
    <dbReference type="NCBI Taxonomy" id="69401"/>
    <lineage>
        <taxon>Eukaryota</taxon>
        <taxon>Viridiplantae</taxon>
        <taxon>Chlorophyta</taxon>
        <taxon>core chlorophytes</taxon>
        <taxon>Chlorophyceae</taxon>
        <taxon>CS clade</taxon>
        <taxon>Chlamydomonadales</taxon>
        <taxon>Chlamydomonadaceae</taxon>
        <taxon>Staurocarteria</taxon>
    </lineage>
</organism>
<sequence>MKDLQEKDLIYLAGFIDADGSIFAQLISKSDYKFKYQIRFTVQITQLTERKWFLNQIRDLIGVGTIRERKNVSDYVLVEPRFVYKLLTQLQPFLILKKKQANLVLKIIEQLPSSKDSQTEFLKLCKLVDQIAALNDSKKRKHTTSTVVEALKVSKEVNVPVETSDFVSYVTPENTKEGVPFLKKAKQPCRRQFFKKPLVFKKRRKIEEDPSSI</sequence>
<evidence type="ECO:0000313" key="2">
    <source>
        <dbReference type="EMBL" id="ALO63481.1"/>
    </source>
</evidence>
<geneLocation type="chloroplast" evidence="2"/>
<proteinExistence type="predicted"/>
<keyword evidence="2" id="KW-0150">Chloroplast</keyword>
<keyword evidence="2" id="KW-0378">Hydrolase</keyword>
<dbReference type="Pfam" id="PF00961">
    <property type="entry name" value="LAGLIDADG_1"/>
    <property type="match status" value="1"/>
</dbReference>
<dbReference type="GeneID" id="26379016"/>
<evidence type="ECO:0000259" key="1">
    <source>
        <dbReference type="Pfam" id="PF00961"/>
    </source>
</evidence>
<protein>
    <submittedName>
        <fullName evidence="2">Putative LAGLIDADG homing endonuclease</fullName>
    </submittedName>
</protein>
<dbReference type="EMBL" id="KT625420">
    <property type="protein sequence ID" value="ALO63481.1"/>
    <property type="molecule type" value="Genomic_DNA"/>
</dbReference>
<accession>A0A0S2LQK9</accession>
<dbReference type="GeneID" id="26379013"/>
<keyword evidence="2" id="KW-0255">Endonuclease</keyword>
<dbReference type="GO" id="GO:0004519">
    <property type="term" value="F:endonuclease activity"/>
    <property type="evidence" value="ECO:0007669"/>
    <property type="project" value="UniProtKB-KW"/>
</dbReference>
<gene>
    <name evidence="2" type="primary">orf213</name>
</gene>
<dbReference type="Gene3D" id="3.10.28.10">
    <property type="entry name" value="Homing endonucleases"/>
    <property type="match status" value="1"/>
</dbReference>
<dbReference type="AlphaFoldDB" id="A0A0S2LQK9"/>
<dbReference type="RefSeq" id="YP_009185132.1">
    <property type="nucleotide sequence ID" value="NC_028585.1"/>
</dbReference>
<keyword evidence="2" id="KW-0540">Nuclease</keyword>
<name>A0A0S2LQK9_STACE</name>
<reference evidence="2" key="1">
    <citation type="journal article" date="2015" name="BMC Evol. Biol.">
        <title>Chloroplast phylogenomic analysis of chlorophyte green algae identifies a novel lineage sister to the Sphaeropleales (Chlorophyceae).</title>
        <authorList>
            <person name="Lemieux C."/>
            <person name="Vincent A.T."/>
            <person name="Labarre A."/>
            <person name="Otis C."/>
            <person name="Turmel M."/>
        </authorList>
    </citation>
    <scope>NUCLEOTIDE SEQUENCE</scope>
</reference>
<dbReference type="SUPFAM" id="SSF55608">
    <property type="entry name" value="Homing endonucleases"/>
    <property type="match status" value="1"/>
</dbReference>
<dbReference type="EMBL" id="KT625420">
    <property type="protein sequence ID" value="ALO63477.1"/>
    <property type="molecule type" value="Genomic_DNA"/>
</dbReference>
<feature type="domain" description="Homing endonuclease LAGLIDADG" evidence="1">
    <location>
        <begin position="12"/>
        <end position="94"/>
    </location>
</feature>